<protein>
    <submittedName>
        <fullName evidence="2">Uncharacterized protein</fullName>
    </submittedName>
</protein>
<dbReference type="EMBL" id="CP002485">
    <property type="protein sequence ID" value="ADW71560.1"/>
    <property type="molecule type" value="Genomic_DNA"/>
</dbReference>
<evidence type="ECO:0000256" key="1">
    <source>
        <dbReference type="SAM" id="MobiDB-lite"/>
    </source>
</evidence>
<dbReference type="AlphaFoldDB" id="E8X7X6"/>
<sequence>MLKAINTKLLIAILAALAVIGGLLVRQNGIRKDQAAAAARTAAVLEQQQRQAAADQKYREDEAKKVDTIRRSKSKMPANEQKTWNNYLP</sequence>
<name>E8X7X6_GRATM</name>
<dbReference type="RefSeq" id="WP_013573279.1">
    <property type="nucleotide sequence ID" value="NC_015060.1"/>
</dbReference>
<accession>E8X7X6</accession>
<keyword evidence="3" id="KW-1185">Reference proteome</keyword>
<feature type="region of interest" description="Disordered" evidence="1">
    <location>
        <begin position="50"/>
        <end position="89"/>
    </location>
</feature>
<feature type="compositionally biased region" description="Polar residues" evidence="1">
    <location>
        <begin position="80"/>
        <end position="89"/>
    </location>
</feature>
<keyword evidence="2" id="KW-0614">Plasmid</keyword>
<geneLocation type="plasmid" evidence="2 3">
    <name>pACIX905</name>
</geneLocation>
<dbReference type="KEGG" id="acm:AciX9_4630"/>
<evidence type="ECO:0000313" key="3">
    <source>
        <dbReference type="Proteomes" id="UP000000343"/>
    </source>
</evidence>
<gene>
    <name evidence="2" type="ordered locus">AciX9_4630</name>
</gene>
<feature type="compositionally biased region" description="Basic and acidic residues" evidence="1">
    <location>
        <begin position="56"/>
        <end position="70"/>
    </location>
</feature>
<dbReference type="HOGENOM" id="CLU_189062_0_0_0"/>
<dbReference type="Proteomes" id="UP000000343">
    <property type="component" value="Plasmid pACIX905"/>
</dbReference>
<proteinExistence type="predicted"/>
<organism evidence="3">
    <name type="scientific">Granulicella tundricola (strain ATCC BAA-1859 / DSM 23138 / MP5ACTX9)</name>
    <dbReference type="NCBI Taxonomy" id="1198114"/>
    <lineage>
        <taxon>Bacteria</taxon>
        <taxon>Pseudomonadati</taxon>
        <taxon>Acidobacteriota</taxon>
        <taxon>Terriglobia</taxon>
        <taxon>Terriglobales</taxon>
        <taxon>Acidobacteriaceae</taxon>
        <taxon>Granulicella</taxon>
    </lineage>
</organism>
<evidence type="ECO:0000313" key="2">
    <source>
        <dbReference type="EMBL" id="ADW71560.1"/>
    </source>
</evidence>
<reference evidence="3" key="1">
    <citation type="submission" date="2011-01" db="EMBL/GenBank/DDBJ databases">
        <title>Complete sequence of plasmid5 of Acidobacterium sp. MP5ACTX9.</title>
        <authorList>
            <consortium name="US DOE Joint Genome Institute"/>
            <person name="Lucas S."/>
            <person name="Copeland A."/>
            <person name="Lapidus A."/>
            <person name="Cheng J.-F."/>
            <person name="Goodwin L."/>
            <person name="Pitluck S."/>
            <person name="Teshima H."/>
            <person name="Detter J.C."/>
            <person name="Han C."/>
            <person name="Tapia R."/>
            <person name="Land M."/>
            <person name="Hauser L."/>
            <person name="Kyrpides N."/>
            <person name="Ivanova N."/>
            <person name="Ovchinnikova G."/>
            <person name="Pagani I."/>
            <person name="Rawat S.R."/>
            <person name="Mannisto M."/>
            <person name="Haggblom M.M."/>
            <person name="Woyke T."/>
        </authorList>
    </citation>
    <scope>NUCLEOTIDE SEQUENCE [LARGE SCALE GENOMIC DNA]</scope>
    <source>
        <strain evidence="3">MP5ACTX9</strain>
        <plasmid evidence="3">Plasmid pACIX905</plasmid>
    </source>
</reference>